<dbReference type="EMBL" id="GBXM01083030">
    <property type="protein sequence ID" value="JAH25547.1"/>
    <property type="molecule type" value="Transcribed_RNA"/>
</dbReference>
<proteinExistence type="predicted"/>
<reference evidence="1" key="2">
    <citation type="journal article" date="2015" name="Fish Shellfish Immunol.">
        <title>Early steps in the European eel (Anguilla anguilla)-Vibrio vulnificus interaction in the gills: Role of the RtxA13 toxin.</title>
        <authorList>
            <person name="Callol A."/>
            <person name="Pajuelo D."/>
            <person name="Ebbesson L."/>
            <person name="Teles M."/>
            <person name="MacKenzie S."/>
            <person name="Amaro C."/>
        </authorList>
    </citation>
    <scope>NUCLEOTIDE SEQUENCE</scope>
</reference>
<accession>A0A0E9R9S5</accession>
<organism evidence="1">
    <name type="scientific">Anguilla anguilla</name>
    <name type="common">European freshwater eel</name>
    <name type="synonym">Muraena anguilla</name>
    <dbReference type="NCBI Taxonomy" id="7936"/>
    <lineage>
        <taxon>Eukaryota</taxon>
        <taxon>Metazoa</taxon>
        <taxon>Chordata</taxon>
        <taxon>Craniata</taxon>
        <taxon>Vertebrata</taxon>
        <taxon>Euteleostomi</taxon>
        <taxon>Actinopterygii</taxon>
        <taxon>Neopterygii</taxon>
        <taxon>Teleostei</taxon>
        <taxon>Anguilliformes</taxon>
        <taxon>Anguillidae</taxon>
        <taxon>Anguilla</taxon>
    </lineage>
</organism>
<reference evidence="1" key="1">
    <citation type="submission" date="2014-11" db="EMBL/GenBank/DDBJ databases">
        <authorList>
            <person name="Amaro Gonzalez C."/>
        </authorList>
    </citation>
    <scope>NUCLEOTIDE SEQUENCE</scope>
</reference>
<protein>
    <submittedName>
        <fullName evidence="1">Uncharacterized protein</fullName>
    </submittedName>
</protein>
<evidence type="ECO:0000313" key="1">
    <source>
        <dbReference type="EMBL" id="JAH25547.1"/>
    </source>
</evidence>
<sequence length="10" mass="1291">MLKDKEKRRS</sequence>
<name>A0A0E9R9S5_ANGAN</name>